<evidence type="ECO:0000256" key="1">
    <source>
        <dbReference type="SAM" id="MobiDB-lite"/>
    </source>
</evidence>
<feature type="region of interest" description="Disordered" evidence="1">
    <location>
        <begin position="304"/>
        <end position="341"/>
    </location>
</feature>
<dbReference type="PANTHER" id="PTHR37610:SF40">
    <property type="entry name" value="OS01G0909600 PROTEIN"/>
    <property type="match status" value="1"/>
</dbReference>
<dbReference type="InterPro" id="IPR029472">
    <property type="entry name" value="Copia-like_N"/>
</dbReference>
<reference evidence="3" key="1">
    <citation type="submission" date="2020-09" db="EMBL/GenBank/DDBJ databases">
        <title>Genome-Enabled Discovery of Anthraquinone Biosynthesis in Senna tora.</title>
        <authorList>
            <person name="Kang S.-H."/>
            <person name="Pandey R.P."/>
            <person name="Lee C.-M."/>
            <person name="Sim J.-S."/>
            <person name="Jeong J.-T."/>
            <person name="Choi B.-S."/>
            <person name="Jung M."/>
            <person name="Ginzburg D."/>
            <person name="Zhao K."/>
            <person name="Won S.Y."/>
            <person name="Oh T.-J."/>
            <person name="Yu Y."/>
            <person name="Kim N.-H."/>
            <person name="Lee O.R."/>
            <person name="Lee T.-H."/>
            <person name="Bashyal P."/>
            <person name="Kim T.-S."/>
            <person name="Lee W.-H."/>
            <person name="Kawkins C."/>
            <person name="Kim C.-K."/>
            <person name="Kim J.S."/>
            <person name="Ahn B.O."/>
            <person name="Rhee S.Y."/>
            <person name="Sohng J.K."/>
        </authorList>
    </citation>
    <scope>NUCLEOTIDE SEQUENCE</scope>
    <source>
        <tissue evidence="3">Leaf</tissue>
    </source>
</reference>
<feature type="compositionally biased region" description="Low complexity" evidence="1">
    <location>
        <begin position="8"/>
        <end position="17"/>
    </location>
</feature>
<feature type="domain" description="Retrotransposon Copia-like N-terminal" evidence="2">
    <location>
        <begin position="22"/>
        <end position="69"/>
    </location>
</feature>
<accession>A0A834X0E0</accession>
<evidence type="ECO:0000313" key="3">
    <source>
        <dbReference type="EMBL" id="KAF7835972.1"/>
    </source>
</evidence>
<feature type="region of interest" description="Disordered" evidence="1">
    <location>
        <begin position="405"/>
        <end position="476"/>
    </location>
</feature>
<sequence>MAEERNSGSKSSKNNEGAYGLHNSDHPGVALVTTSLDGRNYLSWSIAVRTAFEAKDKIGFIDGSIPSPEDASEHKKWKAIDSMIKSWIVNSISKEFSDTFVYCQTSKALWDVLEERFGTSNAPQMYHIQRQTSSLRQGGDSITVYYNKLHRCWDEMDRIMPIPLCTCGKCTCGLKKKLADLASSAKLLQFLMGLNPVYDVVRTQILNLDPLPSANKAFHMVLTDEAQREIHLTYSNGVEGSNALLAKTNQGKSDPNAYGKRKDQAKKDKFCEHCNTNGHTKETCFKLHGYLEWFKELREKRAGKKPTTALVKEGSNTNSDATVTQDSDSSGKNDLTSDQKSRETLARGAAYGNLYYLNNKSFSNYDLARKVDRNVAGKIGSVQCNVASNTKEKLGESMKVWHSRLGHPSVKEGQHSYPLETPERRNNDEHRNEGNIESEDNLHQEEEIPGQEENIAEPEVHDEVTNNPMSRTSTRRKQMPVWMQDYVCWNWNCGLLNKKFYVWYRHKQLGITILGIVDFKQFLNLDSSLLLIDLDFRNGIKAGKT</sequence>
<dbReference type="AlphaFoldDB" id="A0A834X0E0"/>
<dbReference type="Pfam" id="PF14244">
    <property type="entry name" value="Retrotran_gag_3"/>
    <property type="match status" value="1"/>
</dbReference>
<feature type="compositionally biased region" description="Basic and acidic residues" evidence="1">
    <location>
        <begin position="329"/>
        <end position="341"/>
    </location>
</feature>
<keyword evidence="4" id="KW-1185">Reference proteome</keyword>
<dbReference type="Proteomes" id="UP000634136">
    <property type="component" value="Unassembled WGS sequence"/>
</dbReference>
<dbReference type="EMBL" id="JAAIUW010000004">
    <property type="protein sequence ID" value="KAF7835972.1"/>
    <property type="molecule type" value="Genomic_DNA"/>
</dbReference>
<proteinExistence type="predicted"/>
<feature type="compositionally biased region" description="Acidic residues" evidence="1">
    <location>
        <begin position="447"/>
        <end position="456"/>
    </location>
</feature>
<feature type="region of interest" description="Disordered" evidence="1">
    <location>
        <begin position="1"/>
        <end position="22"/>
    </location>
</feature>
<dbReference type="PANTHER" id="PTHR37610">
    <property type="entry name" value="CCHC-TYPE DOMAIN-CONTAINING PROTEIN"/>
    <property type="match status" value="1"/>
</dbReference>
<feature type="compositionally biased region" description="Basic and acidic residues" evidence="1">
    <location>
        <begin position="421"/>
        <end position="446"/>
    </location>
</feature>
<comment type="caution">
    <text evidence="3">The sequence shown here is derived from an EMBL/GenBank/DDBJ whole genome shotgun (WGS) entry which is preliminary data.</text>
</comment>
<gene>
    <name evidence="3" type="ORF">G2W53_010831</name>
</gene>
<evidence type="ECO:0000259" key="2">
    <source>
        <dbReference type="Pfam" id="PF14244"/>
    </source>
</evidence>
<organism evidence="3 4">
    <name type="scientific">Senna tora</name>
    <dbReference type="NCBI Taxonomy" id="362788"/>
    <lineage>
        <taxon>Eukaryota</taxon>
        <taxon>Viridiplantae</taxon>
        <taxon>Streptophyta</taxon>
        <taxon>Embryophyta</taxon>
        <taxon>Tracheophyta</taxon>
        <taxon>Spermatophyta</taxon>
        <taxon>Magnoliopsida</taxon>
        <taxon>eudicotyledons</taxon>
        <taxon>Gunneridae</taxon>
        <taxon>Pentapetalae</taxon>
        <taxon>rosids</taxon>
        <taxon>fabids</taxon>
        <taxon>Fabales</taxon>
        <taxon>Fabaceae</taxon>
        <taxon>Caesalpinioideae</taxon>
        <taxon>Cassia clade</taxon>
        <taxon>Senna</taxon>
    </lineage>
</organism>
<evidence type="ECO:0000313" key="4">
    <source>
        <dbReference type="Proteomes" id="UP000634136"/>
    </source>
</evidence>
<feature type="compositionally biased region" description="Polar residues" evidence="1">
    <location>
        <begin position="314"/>
        <end position="328"/>
    </location>
</feature>
<name>A0A834X0E0_9FABA</name>
<dbReference type="OrthoDB" id="5544992at2759"/>
<protein>
    <recommendedName>
        <fullName evidence="2">Retrotransposon Copia-like N-terminal domain-containing protein</fullName>
    </recommendedName>
</protein>